<evidence type="ECO:0000256" key="1">
    <source>
        <dbReference type="ARBA" id="ARBA00008239"/>
    </source>
</evidence>
<dbReference type="AlphaFoldDB" id="A0AAX2A9H2"/>
<evidence type="ECO:0000256" key="2">
    <source>
        <dbReference type="ARBA" id="ARBA00022741"/>
    </source>
</evidence>
<sequence length="206" mass="23949">MNDYKNKEQIKEYLALLEKKGFEAKLFLKELLLNANNALQIKQNCEDKEVDFEAMMEVYFEPSDSSITIVDNGIGMSKEELNSFVNESSYKKVEKVLSDNSLLEKELGLYFIFALAQKISIISKKHKEDTAHKFISDLNSFDIAPCINEDYSGTVIYIKLKDEFAKEFTNKENLISYLNDLKESISFDLFLSYYDENFQEKVEKIN</sequence>
<evidence type="ECO:0000313" key="5">
    <source>
        <dbReference type="EMBL" id="AXH11775.1"/>
    </source>
</evidence>
<gene>
    <name evidence="5" type="ORF">ABIV_0762</name>
    <name evidence="6" type="ORF">CRV05_00590</name>
</gene>
<evidence type="ECO:0000256" key="4">
    <source>
        <dbReference type="ARBA" id="ARBA00023186"/>
    </source>
</evidence>
<evidence type="ECO:0000256" key="3">
    <source>
        <dbReference type="ARBA" id="ARBA00022840"/>
    </source>
</evidence>
<comment type="similarity">
    <text evidence="1">Belongs to the heat shock protein 90 family.</text>
</comment>
<dbReference type="InterPro" id="IPR036890">
    <property type="entry name" value="HATPase_C_sf"/>
</dbReference>
<dbReference type="GO" id="GO:0051082">
    <property type="term" value="F:unfolded protein binding"/>
    <property type="evidence" value="ECO:0007669"/>
    <property type="project" value="InterPro"/>
</dbReference>
<reference evidence="5 7" key="2">
    <citation type="submission" date="2018-07" db="EMBL/GenBank/DDBJ databases">
        <title>Complete genome of the Arcobacter bivalviorum type strain LMG 26154.</title>
        <authorList>
            <person name="Miller W.G."/>
            <person name="Yee E."/>
            <person name="Bono J.L."/>
        </authorList>
    </citation>
    <scope>NUCLEOTIDE SEQUENCE [LARGE SCALE GENOMIC DNA]</scope>
    <source>
        <strain evidence="5 7">LMG 26154</strain>
    </source>
</reference>
<dbReference type="Proteomes" id="UP000253850">
    <property type="component" value="Chromosome"/>
</dbReference>
<reference evidence="6 8" key="1">
    <citation type="submission" date="2017-10" db="EMBL/GenBank/DDBJ databases">
        <title>Genomics of the genus Arcobacter.</title>
        <authorList>
            <person name="Perez-Cataluna A."/>
            <person name="Figueras M.J."/>
        </authorList>
    </citation>
    <scope>NUCLEOTIDE SEQUENCE [LARGE SCALE GENOMIC DNA]</scope>
    <source>
        <strain evidence="6 8">CECT 7835</strain>
    </source>
</reference>
<dbReference type="PANTHER" id="PTHR11528">
    <property type="entry name" value="HEAT SHOCK PROTEIN 90 FAMILY MEMBER"/>
    <property type="match status" value="1"/>
</dbReference>
<keyword evidence="2" id="KW-0547">Nucleotide-binding</keyword>
<proteinExistence type="inferred from homology"/>
<keyword evidence="3" id="KW-0067">ATP-binding</keyword>
<dbReference type="SUPFAM" id="SSF55874">
    <property type="entry name" value="ATPase domain of HSP90 chaperone/DNA topoisomerase II/histidine kinase"/>
    <property type="match status" value="1"/>
</dbReference>
<keyword evidence="4" id="KW-0143">Chaperone</keyword>
<keyword evidence="5" id="KW-0346">Stress response</keyword>
<evidence type="ECO:0000313" key="6">
    <source>
        <dbReference type="EMBL" id="RXK10902.1"/>
    </source>
</evidence>
<dbReference type="PRINTS" id="PR00775">
    <property type="entry name" value="HEATSHOCK90"/>
</dbReference>
<dbReference type="GO" id="GO:0140662">
    <property type="term" value="F:ATP-dependent protein folding chaperone"/>
    <property type="evidence" value="ECO:0007669"/>
    <property type="project" value="InterPro"/>
</dbReference>
<keyword evidence="8" id="KW-1185">Reference proteome</keyword>
<dbReference type="Gene3D" id="3.30.565.10">
    <property type="entry name" value="Histidine kinase-like ATPase, C-terminal domain"/>
    <property type="match status" value="1"/>
</dbReference>
<dbReference type="GO" id="GO:0005524">
    <property type="term" value="F:ATP binding"/>
    <property type="evidence" value="ECO:0007669"/>
    <property type="project" value="UniProtKB-KW"/>
</dbReference>
<organism evidence="6 8">
    <name type="scientific">Halarcobacter bivalviorum</name>
    <dbReference type="NCBI Taxonomy" id="663364"/>
    <lineage>
        <taxon>Bacteria</taxon>
        <taxon>Pseudomonadati</taxon>
        <taxon>Campylobacterota</taxon>
        <taxon>Epsilonproteobacteria</taxon>
        <taxon>Campylobacterales</taxon>
        <taxon>Arcobacteraceae</taxon>
        <taxon>Halarcobacter</taxon>
    </lineage>
</organism>
<dbReference type="RefSeq" id="WP_114838637.1">
    <property type="nucleotide sequence ID" value="NZ_CP031217.1"/>
</dbReference>
<dbReference type="EMBL" id="PDKM01000001">
    <property type="protein sequence ID" value="RXK10902.1"/>
    <property type="molecule type" value="Genomic_DNA"/>
</dbReference>
<evidence type="ECO:0000313" key="8">
    <source>
        <dbReference type="Proteomes" id="UP000289193"/>
    </source>
</evidence>
<dbReference type="InterPro" id="IPR020575">
    <property type="entry name" value="Hsp90_N"/>
</dbReference>
<dbReference type="EMBL" id="CP031217">
    <property type="protein sequence ID" value="AXH11775.1"/>
    <property type="molecule type" value="Genomic_DNA"/>
</dbReference>
<dbReference type="InterPro" id="IPR001404">
    <property type="entry name" value="Hsp90_fam"/>
</dbReference>
<dbReference type="GO" id="GO:0016887">
    <property type="term" value="F:ATP hydrolysis activity"/>
    <property type="evidence" value="ECO:0007669"/>
    <property type="project" value="InterPro"/>
</dbReference>
<accession>A0AAX2A9H2</accession>
<dbReference type="Proteomes" id="UP000289193">
    <property type="component" value="Unassembled WGS sequence"/>
</dbReference>
<evidence type="ECO:0000313" key="7">
    <source>
        <dbReference type="Proteomes" id="UP000253850"/>
    </source>
</evidence>
<dbReference type="KEGG" id="hbv:ABIV_0762"/>
<protein>
    <submittedName>
        <fullName evidence="5">Molecular chaperone, heat shock protein 90 family</fullName>
    </submittedName>
</protein>
<dbReference type="Pfam" id="PF13589">
    <property type="entry name" value="HATPase_c_3"/>
    <property type="match status" value="1"/>
</dbReference>
<name>A0AAX2A9H2_9BACT</name>